<feature type="transmembrane region" description="Helical" evidence="1">
    <location>
        <begin position="29"/>
        <end position="49"/>
    </location>
</feature>
<name>A0A2Z5QZW4_9MICC</name>
<dbReference type="KEGG" id="raj:RA11412_1699"/>
<keyword evidence="1" id="KW-0472">Membrane</keyword>
<dbReference type="EMBL" id="AP017895">
    <property type="protein sequence ID" value="BAV87998.1"/>
    <property type="molecule type" value="Genomic_DNA"/>
</dbReference>
<dbReference type="AlphaFoldDB" id="A0A2Z5QZW4"/>
<keyword evidence="1" id="KW-0812">Transmembrane</keyword>
<organism evidence="2 3">
    <name type="scientific">Rothia aeria</name>
    <dbReference type="NCBI Taxonomy" id="172042"/>
    <lineage>
        <taxon>Bacteria</taxon>
        <taxon>Bacillati</taxon>
        <taxon>Actinomycetota</taxon>
        <taxon>Actinomycetes</taxon>
        <taxon>Micrococcales</taxon>
        <taxon>Micrococcaceae</taxon>
        <taxon>Rothia</taxon>
    </lineage>
</organism>
<evidence type="ECO:0000313" key="2">
    <source>
        <dbReference type="EMBL" id="BAV87998.1"/>
    </source>
</evidence>
<gene>
    <name evidence="2" type="ORF">RA11412_1699</name>
</gene>
<sequence>MAKKPVTREEIAKVTRRTDAVGAYAGKGWVQAVAFVMLLGFTIMAILAMRTYALSMPLPDKSSATTAR</sequence>
<keyword evidence="3" id="KW-1185">Reference proteome</keyword>
<evidence type="ECO:0000313" key="3">
    <source>
        <dbReference type="Proteomes" id="UP000250241"/>
    </source>
</evidence>
<evidence type="ECO:0000256" key="1">
    <source>
        <dbReference type="SAM" id="Phobius"/>
    </source>
</evidence>
<accession>A0A2Z5QZW4</accession>
<dbReference type="Proteomes" id="UP000250241">
    <property type="component" value="Chromosome"/>
</dbReference>
<keyword evidence="1" id="KW-1133">Transmembrane helix</keyword>
<protein>
    <submittedName>
        <fullName evidence="2">Nitric-oxide reductase</fullName>
    </submittedName>
</protein>
<reference evidence="2 3" key="1">
    <citation type="submission" date="2016-10" db="EMBL/GenBank/DDBJ databases">
        <title>Genome sequence of Rothia aeria strain JCM11412.</title>
        <authorList>
            <person name="Nambu T."/>
        </authorList>
    </citation>
    <scope>NUCLEOTIDE SEQUENCE [LARGE SCALE GENOMIC DNA]</scope>
    <source>
        <strain evidence="2 3">JCM 11412</strain>
    </source>
</reference>
<proteinExistence type="predicted"/>